<gene>
    <name evidence="1" type="ORF">Q0590_36990</name>
</gene>
<dbReference type="Proteomes" id="UP001168528">
    <property type="component" value="Unassembled WGS sequence"/>
</dbReference>
<reference evidence="1" key="1">
    <citation type="submission" date="2023-07" db="EMBL/GenBank/DDBJ databases">
        <title>The genome sequence of Rhodocytophaga aerolata KACC 12507.</title>
        <authorList>
            <person name="Zhang X."/>
        </authorList>
    </citation>
    <scope>NUCLEOTIDE SEQUENCE</scope>
    <source>
        <strain evidence="1">KACC 12507</strain>
    </source>
</reference>
<dbReference type="EMBL" id="JAUKPO010000124">
    <property type="protein sequence ID" value="MDO1451925.1"/>
    <property type="molecule type" value="Genomic_DNA"/>
</dbReference>
<proteinExistence type="predicted"/>
<keyword evidence="2" id="KW-1185">Reference proteome</keyword>
<protein>
    <submittedName>
        <fullName evidence="1">Uncharacterized protein</fullName>
    </submittedName>
</protein>
<evidence type="ECO:0000313" key="2">
    <source>
        <dbReference type="Proteomes" id="UP001168528"/>
    </source>
</evidence>
<comment type="caution">
    <text evidence="1">The sequence shown here is derived from an EMBL/GenBank/DDBJ whole genome shotgun (WGS) entry which is preliminary data.</text>
</comment>
<dbReference type="RefSeq" id="WP_302042719.1">
    <property type="nucleotide sequence ID" value="NZ_JAUKPO010000124.1"/>
</dbReference>
<name>A0ABT8RIL2_9BACT</name>
<sequence>MQLEHYLTTLSRKPGALPGSVALQQSTQALQELYQSYFRDQTRSFIDLLQYCQKYSVTTEHLLKTVAELISTCPFDVTADKLIALLGNKPLASEPSAGGPIEALCEAQLQEIASLFNYQAS</sequence>
<organism evidence="1 2">
    <name type="scientific">Rhodocytophaga aerolata</name>
    <dbReference type="NCBI Taxonomy" id="455078"/>
    <lineage>
        <taxon>Bacteria</taxon>
        <taxon>Pseudomonadati</taxon>
        <taxon>Bacteroidota</taxon>
        <taxon>Cytophagia</taxon>
        <taxon>Cytophagales</taxon>
        <taxon>Rhodocytophagaceae</taxon>
        <taxon>Rhodocytophaga</taxon>
    </lineage>
</organism>
<accession>A0ABT8RIL2</accession>
<evidence type="ECO:0000313" key="1">
    <source>
        <dbReference type="EMBL" id="MDO1451925.1"/>
    </source>
</evidence>